<sequence length="270" mass="30846">MSSRTRFDNEVSGDERAVEREVETADGERPELRASVEQEIQGKVDTNHPDGRLAGMTLEAEERFHAREDEIRRTRQRWDRRGSSDREERTREVVSGRTRYATEEPPEDPREQLSREQLADVNRHAGRIVEALEGRSRAATAWRLAKEVLSGVDMLEAVLAVREELQATPGIVVPIAAVGEVPRSAVDIEGEVVQLWEPSNTKIQSVGLIEDESGRTKFTIWKRSGQPWVSEGECVRLRNVEKSWYQGRVSVAVTGWSEIEFPEKDRWWTE</sequence>
<evidence type="ECO:0000313" key="3">
    <source>
        <dbReference type="Proteomes" id="UP000509346"/>
    </source>
</evidence>
<feature type="compositionally biased region" description="Basic and acidic residues" evidence="1">
    <location>
        <begin position="72"/>
        <end position="94"/>
    </location>
</feature>
<dbReference type="FunFam" id="2.40.50.140:FF:000301">
    <property type="entry name" value="Replication protein A"/>
    <property type="match status" value="1"/>
</dbReference>
<organism evidence="2 3">
    <name type="scientific">Halosimplex pelagicum</name>
    <dbReference type="NCBI Taxonomy" id="869886"/>
    <lineage>
        <taxon>Archaea</taxon>
        <taxon>Methanobacteriati</taxon>
        <taxon>Methanobacteriota</taxon>
        <taxon>Stenosarchaea group</taxon>
        <taxon>Halobacteria</taxon>
        <taxon>Halobacteriales</taxon>
        <taxon>Haloarculaceae</taxon>
        <taxon>Halosimplex</taxon>
    </lineage>
</organism>
<feature type="region of interest" description="Disordered" evidence="1">
    <location>
        <begin position="1"/>
        <end position="31"/>
    </location>
</feature>
<dbReference type="EMBL" id="CP058909">
    <property type="protein sequence ID" value="QLH81383.1"/>
    <property type="molecule type" value="Genomic_DNA"/>
</dbReference>
<dbReference type="InterPro" id="IPR012340">
    <property type="entry name" value="NA-bd_OB-fold"/>
</dbReference>
<protein>
    <submittedName>
        <fullName evidence="2">DNA-binding protein</fullName>
    </submittedName>
</protein>
<dbReference type="OrthoDB" id="170249at2157"/>
<feature type="region of interest" description="Disordered" evidence="1">
    <location>
        <begin position="72"/>
        <end position="114"/>
    </location>
</feature>
<keyword evidence="3" id="KW-1185">Reference proteome</keyword>
<dbReference type="KEGG" id="hpel:HZS54_06975"/>
<dbReference type="Proteomes" id="UP000509346">
    <property type="component" value="Chromosome"/>
</dbReference>
<name>A0A7D5P5L1_9EURY</name>
<dbReference type="SUPFAM" id="SSF50249">
    <property type="entry name" value="Nucleic acid-binding proteins"/>
    <property type="match status" value="1"/>
</dbReference>
<dbReference type="AlphaFoldDB" id="A0A7D5P5L1"/>
<evidence type="ECO:0000256" key="1">
    <source>
        <dbReference type="SAM" id="MobiDB-lite"/>
    </source>
</evidence>
<evidence type="ECO:0000313" key="2">
    <source>
        <dbReference type="EMBL" id="QLH81383.1"/>
    </source>
</evidence>
<gene>
    <name evidence="2" type="ORF">HZS54_06975</name>
</gene>
<proteinExistence type="predicted"/>
<dbReference type="Gene3D" id="2.40.50.140">
    <property type="entry name" value="Nucleic acid-binding proteins"/>
    <property type="match status" value="1"/>
</dbReference>
<reference evidence="2 3" key="1">
    <citation type="submission" date="2020-07" db="EMBL/GenBank/DDBJ databases">
        <title>Halosimplex litoreum sp. nov. and Halosimplex rubrum sp. nov., isolated from different salt environments.</title>
        <authorList>
            <person name="Cui H."/>
        </authorList>
    </citation>
    <scope>NUCLEOTIDE SEQUENCE [LARGE SCALE GENOMIC DNA]</scope>
    <source>
        <strain evidence="2 3">R2</strain>
    </source>
</reference>
<accession>A0A7D5P5L1</accession>
<dbReference type="CDD" id="cd04491">
    <property type="entry name" value="SoSSB_OBF"/>
    <property type="match status" value="1"/>
</dbReference>
<keyword evidence="2" id="KW-0238">DNA-binding</keyword>
<dbReference type="GO" id="GO:0003677">
    <property type="term" value="F:DNA binding"/>
    <property type="evidence" value="ECO:0007669"/>
    <property type="project" value="UniProtKB-KW"/>
</dbReference>